<dbReference type="SUPFAM" id="SSF47336">
    <property type="entry name" value="ACP-like"/>
    <property type="match status" value="1"/>
</dbReference>
<comment type="caution">
    <text evidence="2">The sequence shown here is derived from an EMBL/GenBank/DDBJ whole genome shotgun (WGS) entry which is preliminary data.</text>
</comment>
<dbReference type="Proteomes" id="UP000034785">
    <property type="component" value="Unassembled WGS sequence"/>
</dbReference>
<feature type="domain" description="Carrier" evidence="1">
    <location>
        <begin position="1"/>
        <end position="76"/>
    </location>
</feature>
<evidence type="ECO:0000259" key="1">
    <source>
        <dbReference type="PROSITE" id="PS50075"/>
    </source>
</evidence>
<dbReference type="AlphaFoldDB" id="A0A0G1B9L0"/>
<evidence type="ECO:0000313" key="3">
    <source>
        <dbReference type="Proteomes" id="UP000034785"/>
    </source>
</evidence>
<reference evidence="2 3" key="1">
    <citation type="journal article" date="2015" name="Nature">
        <title>rRNA introns, odd ribosomes, and small enigmatic genomes across a large radiation of phyla.</title>
        <authorList>
            <person name="Brown C.T."/>
            <person name="Hug L.A."/>
            <person name="Thomas B.C."/>
            <person name="Sharon I."/>
            <person name="Castelle C.J."/>
            <person name="Singh A."/>
            <person name="Wilkins M.J."/>
            <person name="Williams K.H."/>
            <person name="Banfield J.F."/>
        </authorList>
    </citation>
    <scope>NUCLEOTIDE SEQUENCE [LARGE SCALE GENOMIC DNA]</scope>
</reference>
<evidence type="ECO:0000313" key="2">
    <source>
        <dbReference type="EMBL" id="KKS70060.1"/>
    </source>
</evidence>
<proteinExistence type="predicted"/>
<dbReference type="Pfam" id="PF00550">
    <property type="entry name" value="PP-binding"/>
    <property type="match status" value="1"/>
</dbReference>
<dbReference type="InterPro" id="IPR009081">
    <property type="entry name" value="PP-bd_ACP"/>
</dbReference>
<protein>
    <submittedName>
        <fullName evidence="2">Acyl carrier protein</fullName>
    </submittedName>
</protein>
<accession>A0A0G1B9L0</accession>
<dbReference type="InterPro" id="IPR036736">
    <property type="entry name" value="ACP-like_sf"/>
</dbReference>
<gene>
    <name evidence="2" type="ORF">UV41_C0037G0006</name>
</gene>
<dbReference type="Gene3D" id="1.10.1200.10">
    <property type="entry name" value="ACP-like"/>
    <property type="match status" value="1"/>
</dbReference>
<dbReference type="EMBL" id="LCEJ01000037">
    <property type="protein sequence ID" value="KKS70060.1"/>
    <property type="molecule type" value="Genomic_DNA"/>
</dbReference>
<organism evidence="2 3">
    <name type="scientific">Candidatus Daviesbacteria bacterium GW2011_GWA2_42_7</name>
    <dbReference type="NCBI Taxonomy" id="1618425"/>
    <lineage>
        <taxon>Bacteria</taxon>
        <taxon>Candidatus Daviesiibacteriota</taxon>
    </lineage>
</organism>
<name>A0A0G1B9L0_9BACT</name>
<dbReference type="PROSITE" id="PS50075">
    <property type="entry name" value="CARRIER"/>
    <property type="match status" value="1"/>
</dbReference>
<sequence length="78" mass="8562">MSNQQQIIEAIADGLTLPPADMDLEASFKDDMGLNPVEVADLFDSLSRKFNIIVDPSETGQVKTIGDLVELIEDKLLE</sequence>